<dbReference type="SUPFAM" id="SSF75217">
    <property type="entry name" value="alpha/beta knot"/>
    <property type="match status" value="1"/>
</dbReference>
<evidence type="ECO:0000256" key="1">
    <source>
        <dbReference type="ARBA" id="ARBA00009841"/>
    </source>
</evidence>
<name>A0ABM1XV02_AEDAL</name>
<accession>A0ABM1XV02</accession>
<sequence length="489" mass="54737">MKPTSGKAANAHVPKKLTERQKIERKELKRKKKQDRLLKRVQREFEQVERDKAAAVEVKVEAVAEKELVSTLSIAVPGSILDNAQSPELRTYLAGQIARAACIFQVDEVVVFDDCGTTGNQATEKLGTVDTSEGSTSARRCCVQLARILQYLECPQYLRKFFFPIHNDLKFCGLLSPLDSQHHLRQASEFEFREGIVTNKPTKNDKSSFVNVGLLNDVLVDTHLDPGVRVTVKMPPGVDLKSKKIRAKVVPPAQPRQETGIYWGYTVRIANSLSQVFTKSPYKGGYDLTVGTSDTGTNVQELEPQSLNYKHVLVVFGGVLGLEPALDNDHKLNVDSVEQLFDQYLNTVPRQGSRTVRTEEAILISLAALGEKLAPTVRPKEFTSFEAIPQSQDTGIQQYAFNEKKRKHMAPVVETVEPQPREKDASAGFYNIPQKTIPQNTNPQNSIPQKTISQNVPFPRMYHFPEIHSPECTIPQKSIPQNVPFPRKV</sequence>
<reference evidence="3" key="2">
    <citation type="submission" date="2025-05" db="UniProtKB">
        <authorList>
            <consortium name="EnsemblMetazoa"/>
        </authorList>
    </citation>
    <scope>IDENTIFICATION</scope>
    <source>
        <strain evidence="3">Foshan</strain>
    </source>
</reference>
<keyword evidence="4" id="KW-1185">Reference proteome</keyword>
<dbReference type="Pfam" id="PF02598">
    <property type="entry name" value="Methyltrn_RNA_3"/>
    <property type="match status" value="1"/>
</dbReference>
<dbReference type="InterPro" id="IPR012340">
    <property type="entry name" value="NA-bd_OB-fold"/>
</dbReference>
<dbReference type="InterPro" id="IPR029026">
    <property type="entry name" value="tRNA_m1G_MTases_N"/>
</dbReference>
<feature type="compositionally biased region" description="Basic and acidic residues" evidence="2">
    <location>
        <begin position="16"/>
        <end position="27"/>
    </location>
</feature>
<comment type="similarity">
    <text evidence="1">Belongs to the class IV-like SAM-binding methyltransferase superfamily.</text>
</comment>
<evidence type="ECO:0000313" key="4">
    <source>
        <dbReference type="Proteomes" id="UP000069940"/>
    </source>
</evidence>
<dbReference type="Proteomes" id="UP000069940">
    <property type="component" value="Unassembled WGS sequence"/>
</dbReference>
<feature type="region of interest" description="Disordered" evidence="2">
    <location>
        <begin position="1"/>
        <end position="34"/>
    </location>
</feature>
<reference evidence="4" key="1">
    <citation type="journal article" date="2015" name="Proc. Natl. Acad. Sci. U.S.A.">
        <title>Genome sequence of the Asian Tiger mosquito, Aedes albopictus, reveals insights into its biology, genetics, and evolution.</title>
        <authorList>
            <person name="Chen X.G."/>
            <person name="Jiang X."/>
            <person name="Gu J."/>
            <person name="Xu M."/>
            <person name="Wu Y."/>
            <person name="Deng Y."/>
            <person name="Zhang C."/>
            <person name="Bonizzoni M."/>
            <person name="Dermauw W."/>
            <person name="Vontas J."/>
            <person name="Armbruster P."/>
            <person name="Huang X."/>
            <person name="Yang Y."/>
            <person name="Zhang H."/>
            <person name="He W."/>
            <person name="Peng H."/>
            <person name="Liu Y."/>
            <person name="Wu K."/>
            <person name="Chen J."/>
            <person name="Lirakis M."/>
            <person name="Topalis P."/>
            <person name="Van Leeuwen T."/>
            <person name="Hall A.B."/>
            <person name="Jiang X."/>
            <person name="Thorpe C."/>
            <person name="Mueller R.L."/>
            <person name="Sun C."/>
            <person name="Waterhouse R.M."/>
            <person name="Yan G."/>
            <person name="Tu Z.J."/>
            <person name="Fang X."/>
            <person name="James A.A."/>
        </authorList>
    </citation>
    <scope>NUCLEOTIDE SEQUENCE [LARGE SCALE GENOMIC DNA]</scope>
    <source>
        <strain evidence="4">Foshan</strain>
    </source>
</reference>
<dbReference type="EnsemblMetazoa" id="AALFPA23_003126.R3318">
    <property type="protein sequence ID" value="AALFPA23_003126.P3318"/>
    <property type="gene ID" value="AALFPA23_003126"/>
</dbReference>
<dbReference type="PANTHER" id="PTHR12150:SF13">
    <property type="entry name" value="METHYLTRANSFERASE C9ORF114-RELATED"/>
    <property type="match status" value="1"/>
</dbReference>
<protein>
    <submittedName>
        <fullName evidence="3">Uncharacterized protein</fullName>
    </submittedName>
</protein>
<dbReference type="Gene3D" id="2.40.50.140">
    <property type="entry name" value="Nucleic acid-binding proteins"/>
    <property type="match status" value="1"/>
</dbReference>
<evidence type="ECO:0000256" key="2">
    <source>
        <dbReference type="SAM" id="MobiDB-lite"/>
    </source>
</evidence>
<dbReference type="InterPro" id="IPR003750">
    <property type="entry name" value="Put_MeTrfase-C9orf114-like"/>
</dbReference>
<dbReference type="CDD" id="cd18086">
    <property type="entry name" value="HsC9orf114-like"/>
    <property type="match status" value="1"/>
</dbReference>
<dbReference type="SUPFAM" id="SSF50249">
    <property type="entry name" value="Nucleic acid-binding proteins"/>
    <property type="match status" value="1"/>
</dbReference>
<organism evidence="3 4">
    <name type="scientific">Aedes albopictus</name>
    <name type="common">Asian tiger mosquito</name>
    <name type="synonym">Stegomyia albopicta</name>
    <dbReference type="NCBI Taxonomy" id="7160"/>
    <lineage>
        <taxon>Eukaryota</taxon>
        <taxon>Metazoa</taxon>
        <taxon>Ecdysozoa</taxon>
        <taxon>Arthropoda</taxon>
        <taxon>Hexapoda</taxon>
        <taxon>Insecta</taxon>
        <taxon>Pterygota</taxon>
        <taxon>Neoptera</taxon>
        <taxon>Endopterygota</taxon>
        <taxon>Diptera</taxon>
        <taxon>Nematocera</taxon>
        <taxon>Culicoidea</taxon>
        <taxon>Culicidae</taxon>
        <taxon>Culicinae</taxon>
        <taxon>Aedini</taxon>
        <taxon>Aedes</taxon>
        <taxon>Stegomyia</taxon>
    </lineage>
</organism>
<evidence type="ECO:0000313" key="3">
    <source>
        <dbReference type="EnsemblMetazoa" id="AALFPA23_003126.P3318"/>
    </source>
</evidence>
<dbReference type="PANTHER" id="PTHR12150">
    <property type="entry name" value="CLASS IV SAM-BINDING METHYLTRANSFERASE-RELATED"/>
    <property type="match status" value="1"/>
</dbReference>
<dbReference type="InterPro" id="IPR029028">
    <property type="entry name" value="Alpha/beta_knot_MTases"/>
</dbReference>
<dbReference type="Gene3D" id="3.40.1280.10">
    <property type="match status" value="1"/>
</dbReference>
<proteinExistence type="inferred from homology"/>
<dbReference type="GeneID" id="109622110"/>
<dbReference type="RefSeq" id="XP_019931885.3">
    <property type="nucleotide sequence ID" value="XM_020076326.3"/>
</dbReference>